<dbReference type="InterPro" id="IPR052708">
    <property type="entry name" value="PxpC"/>
</dbReference>
<dbReference type="EMBL" id="SRLA01000005">
    <property type="protein sequence ID" value="TGE04888.1"/>
    <property type="molecule type" value="Genomic_DNA"/>
</dbReference>
<organism evidence="5 6">
    <name type="scientific">Hymenobacter fodinae</name>
    <dbReference type="NCBI Taxonomy" id="2510796"/>
    <lineage>
        <taxon>Bacteria</taxon>
        <taxon>Pseudomonadati</taxon>
        <taxon>Bacteroidota</taxon>
        <taxon>Cytophagia</taxon>
        <taxon>Cytophagales</taxon>
        <taxon>Hymenobacteraceae</taxon>
        <taxon>Hymenobacter</taxon>
    </lineage>
</organism>
<gene>
    <name evidence="5" type="ORF">EU556_22175</name>
</gene>
<dbReference type="RefSeq" id="WP_135436352.1">
    <property type="nucleotide sequence ID" value="NZ_SRLA01000005.1"/>
</dbReference>
<dbReference type="PANTHER" id="PTHR43309">
    <property type="entry name" value="5-OXOPROLINASE SUBUNIT C"/>
    <property type="match status" value="1"/>
</dbReference>
<dbReference type="GO" id="GO:0016787">
    <property type="term" value="F:hydrolase activity"/>
    <property type="evidence" value="ECO:0007669"/>
    <property type="project" value="UniProtKB-KW"/>
</dbReference>
<evidence type="ECO:0000256" key="3">
    <source>
        <dbReference type="ARBA" id="ARBA00022840"/>
    </source>
</evidence>
<evidence type="ECO:0000256" key="2">
    <source>
        <dbReference type="ARBA" id="ARBA00022801"/>
    </source>
</evidence>
<reference evidence="5 6" key="1">
    <citation type="submission" date="2019-04" db="EMBL/GenBank/DDBJ databases">
        <authorList>
            <person name="Feng G."/>
            <person name="Zhang J."/>
            <person name="Zhu H."/>
        </authorList>
    </citation>
    <scope>NUCLEOTIDE SEQUENCE [LARGE SCALE GENOMIC DNA]</scope>
    <source>
        <strain evidence="5 6">92R-1</strain>
    </source>
</reference>
<feature type="domain" description="Carboxyltransferase" evidence="4">
    <location>
        <begin position="24"/>
        <end position="322"/>
    </location>
</feature>
<dbReference type="InterPro" id="IPR029000">
    <property type="entry name" value="Cyclophilin-like_dom_sf"/>
</dbReference>
<name>A0A4Z0P3W2_9BACT</name>
<keyword evidence="2" id="KW-0378">Hydrolase</keyword>
<dbReference type="InterPro" id="IPR003778">
    <property type="entry name" value="CT_A_B"/>
</dbReference>
<evidence type="ECO:0000313" key="5">
    <source>
        <dbReference type="EMBL" id="TGE04888.1"/>
    </source>
</evidence>
<sequence length="336" mass="36243">MSSSILRPGLLTTIQDAGRFGYQQAGVIVSGPMDPWALRLANLLVGNPPNAAGLEITLLGPTIRFEADHLICLSGADLSATLDGQQLPLNRPVAVQQGSTLAFGAARMGCRTYLAFSGGLTVPAVLGSQSTYLRAQLGGLEGRALRAGNVLPAAGPTPAGKRLHQQLLGQYPGQNWVAARWYPAVEPAFASGGNAITIRAIRGPEYELFTPASQQNFWREEFLVTPHSDRMGYRLAGPGLDRRTEREILSSAVTFGTVQVPASGEPIVLMADHQTTGGYPRIGQVISADFSQLAQVPPGGRLRFQEVSLSEAHYWSLRQEKQLQQLQRALALRYYQ</sequence>
<dbReference type="PANTHER" id="PTHR43309:SF5">
    <property type="entry name" value="5-OXOPROLINASE SUBUNIT C"/>
    <property type="match status" value="1"/>
</dbReference>
<dbReference type="Proteomes" id="UP000298337">
    <property type="component" value="Unassembled WGS sequence"/>
</dbReference>
<dbReference type="Pfam" id="PF02626">
    <property type="entry name" value="CT_A_B"/>
    <property type="match status" value="1"/>
</dbReference>
<keyword evidence="3" id="KW-0067">ATP-binding</keyword>
<keyword evidence="5" id="KW-0808">Transferase</keyword>
<evidence type="ECO:0000256" key="1">
    <source>
        <dbReference type="ARBA" id="ARBA00022741"/>
    </source>
</evidence>
<proteinExistence type="predicted"/>
<dbReference type="Gene3D" id="2.40.100.10">
    <property type="entry name" value="Cyclophilin-like"/>
    <property type="match status" value="1"/>
</dbReference>
<accession>A0A4Z0P3W2</accession>
<dbReference type="SMART" id="SM00797">
    <property type="entry name" value="AHS2"/>
    <property type="match status" value="1"/>
</dbReference>
<dbReference type="OrthoDB" id="9782422at2"/>
<evidence type="ECO:0000313" key="6">
    <source>
        <dbReference type="Proteomes" id="UP000298337"/>
    </source>
</evidence>
<dbReference type="AlphaFoldDB" id="A0A4Z0P3W2"/>
<keyword evidence="1" id="KW-0547">Nucleotide-binding</keyword>
<dbReference type="GO" id="GO:0016740">
    <property type="term" value="F:transferase activity"/>
    <property type="evidence" value="ECO:0007669"/>
    <property type="project" value="UniProtKB-KW"/>
</dbReference>
<dbReference type="SUPFAM" id="SSF50891">
    <property type="entry name" value="Cyclophilin-like"/>
    <property type="match status" value="1"/>
</dbReference>
<dbReference type="GO" id="GO:0005524">
    <property type="term" value="F:ATP binding"/>
    <property type="evidence" value="ECO:0007669"/>
    <property type="project" value="UniProtKB-KW"/>
</dbReference>
<comment type="caution">
    <text evidence="5">The sequence shown here is derived from an EMBL/GenBank/DDBJ whole genome shotgun (WGS) entry which is preliminary data.</text>
</comment>
<evidence type="ECO:0000259" key="4">
    <source>
        <dbReference type="SMART" id="SM00797"/>
    </source>
</evidence>
<dbReference type="NCBIfam" id="TIGR00724">
    <property type="entry name" value="urea_amlyse_rel"/>
    <property type="match status" value="1"/>
</dbReference>
<keyword evidence="6" id="KW-1185">Reference proteome</keyword>
<protein>
    <submittedName>
        <fullName evidence="5">Biotin-dependent carboxyltransferase family protein</fullName>
    </submittedName>
</protein>